<feature type="domain" description="NB-ARC" evidence="6">
    <location>
        <begin position="214"/>
        <end position="372"/>
    </location>
</feature>
<evidence type="ECO:0000259" key="8">
    <source>
        <dbReference type="Pfam" id="PF23559"/>
    </source>
</evidence>
<accession>A0A9R1RGA8</accession>
<sequence length="942" mass="103605">MVAMGPEVAVALAVVGWFVSPHITKLMEVARSCASSKYKLPRGMRKKLLKLAQDLGDIKDFLDPATMGGSVSDRTWVNRLWSLKDAIHDAEEILDLFESHILEAEAAKNLKKRSGGGGGSASSSGRKSAYSWWIFTTNTSGPSLNQLKEVLKNLGELRERMRELCENPATRRAVLSPLCRAPLGPEPVREKKLFFGYGVEYEQLVSMLGDGNCKDKKVISLIGHGGMGKTELARQAYRHVRGKFDRPIWVPAYGKNAQFDLLAEIWKSAVGEKSVQEMNISSLQDKLKAQLASQRCLLVLDDVWSDEKDMNESERRTALRCFTDFVGVGSRIVMTTRSRICSTKLGAEETIFLNGIKPEEMMLLLNDTANPSADGTSGIQGMLKSDVLKLKGSPSAAIEIGEKLKARNASCGREQRGGILANMECHIAGVLVSHLASYDHLPPHLQRCFAFCSIFPNGWRFEPEKLTKMWMALGFVEEKAHHPQVGNGMSSMEDVARGYFQELVDRSLFELEQSKDGGDKHNRYVIHEHIHRMIRDASSKNCISISRASTGDKTSIPPRVRHLSVTSGCLDQLNEYSIGLGNLRTLIVLKDDGDDDGVVAIDKDILQQFKGVRVLDLTETGITQLPASIGKLKHVRYLGLPSTVSSDLGDQVTKLLFLQTLSVGQEEDKGKKRECITNISGIGRLVKLRESIEFQVMRASEKEGHSLWELAGMKSLGKTLSIKGLDAVASKEEAKQARLDNKCSVKVLKLQWGAPDARHGEPVARSSAAADPAPAVAVLQGLQPHHYLHELRIERYSGETSPTSLSGLEKLTRLYLKNCRKLKALPALGQLPCLELLEIKELCVVARIDGGFCGGGAFPKLKKIVLDDMKELVAWNDNDMPKVAFPLLRDVSIADCPLLSSLSALGRCTGPIDLRVKGGCPHITPDTLPAAFRNGVSTCKFH</sequence>
<dbReference type="InterPro" id="IPR058922">
    <property type="entry name" value="WHD_DRP"/>
</dbReference>
<evidence type="ECO:0000259" key="9">
    <source>
        <dbReference type="Pfam" id="PF25019"/>
    </source>
</evidence>
<evidence type="ECO:0000256" key="5">
    <source>
        <dbReference type="ARBA" id="ARBA00022821"/>
    </source>
</evidence>
<dbReference type="Gene3D" id="1.10.10.10">
    <property type="entry name" value="Winged helix-like DNA-binding domain superfamily/Winged helix DNA-binding domain"/>
    <property type="match status" value="1"/>
</dbReference>
<dbReference type="InterPro" id="IPR056789">
    <property type="entry name" value="LRR_R13L1-DRL21"/>
</dbReference>
<dbReference type="OMA" id="ANMECHI"/>
<feature type="domain" description="Disease resistance protein winged helix" evidence="8">
    <location>
        <begin position="454"/>
        <end position="534"/>
    </location>
</feature>
<evidence type="ECO:0000313" key="11">
    <source>
        <dbReference type="Proteomes" id="UP000324705"/>
    </source>
</evidence>
<evidence type="ECO:0000256" key="4">
    <source>
        <dbReference type="ARBA" id="ARBA00022741"/>
    </source>
</evidence>
<keyword evidence="11" id="KW-1185">Reference proteome</keyword>
<dbReference type="Gramene" id="TRITD2Bv1G009180.1">
    <property type="protein sequence ID" value="TRITD2Bv1G009180.1"/>
    <property type="gene ID" value="TRITD2Bv1G009180"/>
</dbReference>
<keyword evidence="2" id="KW-0433">Leucine-rich repeat</keyword>
<dbReference type="EMBL" id="LT934114">
    <property type="protein sequence ID" value="VAH40458.1"/>
    <property type="molecule type" value="Genomic_DNA"/>
</dbReference>
<dbReference type="PANTHER" id="PTHR23155:SF1221">
    <property type="entry name" value="OS11G0481150 PROTEIN"/>
    <property type="match status" value="1"/>
</dbReference>
<evidence type="ECO:0000259" key="7">
    <source>
        <dbReference type="Pfam" id="PF18052"/>
    </source>
</evidence>
<dbReference type="InterPro" id="IPR041118">
    <property type="entry name" value="Rx_N"/>
</dbReference>
<dbReference type="Gene3D" id="3.80.10.10">
    <property type="entry name" value="Ribonuclease Inhibitor"/>
    <property type="match status" value="1"/>
</dbReference>
<dbReference type="PANTHER" id="PTHR23155">
    <property type="entry name" value="DISEASE RESISTANCE PROTEIN RP"/>
    <property type="match status" value="1"/>
</dbReference>
<evidence type="ECO:0000256" key="2">
    <source>
        <dbReference type="ARBA" id="ARBA00022614"/>
    </source>
</evidence>
<dbReference type="Gene3D" id="1.20.5.4130">
    <property type="match status" value="1"/>
</dbReference>
<evidence type="ECO:0000256" key="1">
    <source>
        <dbReference type="ARBA" id="ARBA00008894"/>
    </source>
</evidence>
<proteinExistence type="inferred from homology"/>
<comment type="similarity">
    <text evidence="1">Belongs to the disease resistance NB-LRR family.</text>
</comment>
<gene>
    <name evidence="10" type="ORF">TRITD_2Bv1G009180</name>
</gene>
<dbReference type="GO" id="GO:0043531">
    <property type="term" value="F:ADP binding"/>
    <property type="evidence" value="ECO:0007669"/>
    <property type="project" value="InterPro"/>
</dbReference>
<feature type="domain" description="Disease resistance N-terminal" evidence="7">
    <location>
        <begin position="24"/>
        <end position="109"/>
    </location>
</feature>
<organism evidence="10 11">
    <name type="scientific">Triticum turgidum subsp. durum</name>
    <name type="common">Durum wheat</name>
    <name type="synonym">Triticum durum</name>
    <dbReference type="NCBI Taxonomy" id="4567"/>
    <lineage>
        <taxon>Eukaryota</taxon>
        <taxon>Viridiplantae</taxon>
        <taxon>Streptophyta</taxon>
        <taxon>Embryophyta</taxon>
        <taxon>Tracheophyta</taxon>
        <taxon>Spermatophyta</taxon>
        <taxon>Magnoliopsida</taxon>
        <taxon>Liliopsida</taxon>
        <taxon>Poales</taxon>
        <taxon>Poaceae</taxon>
        <taxon>BOP clade</taxon>
        <taxon>Pooideae</taxon>
        <taxon>Triticodae</taxon>
        <taxon>Triticeae</taxon>
        <taxon>Triticinae</taxon>
        <taxon>Triticum</taxon>
    </lineage>
</organism>
<dbReference type="PRINTS" id="PR00364">
    <property type="entry name" value="DISEASERSIST"/>
</dbReference>
<keyword evidence="3" id="KW-0677">Repeat</keyword>
<evidence type="ECO:0000256" key="3">
    <source>
        <dbReference type="ARBA" id="ARBA00022737"/>
    </source>
</evidence>
<evidence type="ECO:0008006" key="12">
    <source>
        <dbReference type="Google" id="ProtNLM"/>
    </source>
</evidence>
<dbReference type="AlphaFoldDB" id="A0A9R1RGA8"/>
<dbReference type="Proteomes" id="UP000324705">
    <property type="component" value="Chromosome 2B"/>
</dbReference>
<feature type="domain" description="R13L1/DRL21-like LRR repeat region" evidence="9">
    <location>
        <begin position="707"/>
        <end position="841"/>
    </location>
</feature>
<dbReference type="Gene3D" id="3.40.50.300">
    <property type="entry name" value="P-loop containing nucleotide triphosphate hydrolases"/>
    <property type="match status" value="1"/>
</dbReference>
<dbReference type="SUPFAM" id="SSF52058">
    <property type="entry name" value="L domain-like"/>
    <property type="match status" value="1"/>
</dbReference>
<dbReference type="Pfam" id="PF00931">
    <property type="entry name" value="NB-ARC"/>
    <property type="match status" value="1"/>
</dbReference>
<evidence type="ECO:0000313" key="10">
    <source>
        <dbReference type="EMBL" id="VAH40458.1"/>
    </source>
</evidence>
<dbReference type="GO" id="GO:0098542">
    <property type="term" value="P:defense response to other organism"/>
    <property type="evidence" value="ECO:0007669"/>
    <property type="project" value="TreeGrafter"/>
</dbReference>
<dbReference type="InterPro" id="IPR032675">
    <property type="entry name" value="LRR_dom_sf"/>
</dbReference>
<protein>
    <recommendedName>
        <fullName evidence="12">NB-ARC domain-containing protein</fullName>
    </recommendedName>
</protein>
<dbReference type="InterPro" id="IPR036388">
    <property type="entry name" value="WH-like_DNA-bd_sf"/>
</dbReference>
<dbReference type="Pfam" id="PF25019">
    <property type="entry name" value="LRR_R13L1-DRL21"/>
    <property type="match status" value="1"/>
</dbReference>
<dbReference type="InterPro" id="IPR027417">
    <property type="entry name" value="P-loop_NTPase"/>
</dbReference>
<name>A0A9R1RGA8_TRITD</name>
<dbReference type="InterPro" id="IPR044974">
    <property type="entry name" value="Disease_R_plants"/>
</dbReference>
<dbReference type="InterPro" id="IPR002182">
    <property type="entry name" value="NB-ARC"/>
</dbReference>
<keyword evidence="5" id="KW-0611">Plant defense</keyword>
<keyword evidence="4" id="KW-0547">Nucleotide-binding</keyword>
<dbReference type="SUPFAM" id="SSF52540">
    <property type="entry name" value="P-loop containing nucleoside triphosphate hydrolases"/>
    <property type="match status" value="1"/>
</dbReference>
<dbReference type="Pfam" id="PF23559">
    <property type="entry name" value="WHD_DRP"/>
    <property type="match status" value="1"/>
</dbReference>
<dbReference type="Pfam" id="PF18052">
    <property type="entry name" value="Rx_N"/>
    <property type="match status" value="1"/>
</dbReference>
<evidence type="ECO:0000259" key="6">
    <source>
        <dbReference type="Pfam" id="PF00931"/>
    </source>
</evidence>
<reference evidence="10 11" key="1">
    <citation type="submission" date="2017-09" db="EMBL/GenBank/DDBJ databases">
        <authorList>
            <consortium name="International Durum Wheat Genome Sequencing Consortium (IDWGSC)"/>
            <person name="Milanesi L."/>
        </authorList>
    </citation>
    <scope>NUCLEOTIDE SEQUENCE [LARGE SCALE GENOMIC DNA]</scope>
    <source>
        <strain evidence="11">cv. Svevo</strain>
    </source>
</reference>